<name>A0A0D4CK33_LIMMU</name>
<dbReference type="GO" id="GO:0003677">
    <property type="term" value="F:DNA binding"/>
    <property type="evidence" value="ECO:0007669"/>
    <property type="project" value="UniProtKB-KW"/>
</dbReference>
<keyword evidence="7" id="KW-0255">Endonuclease</keyword>
<keyword evidence="5 11" id="KW-0547">Nucleotide-binding</keyword>
<evidence type="ECO:0000256" key="1">
    <source>
        <dbReference type="ARBA" id="ARBA00000851"/>
    </source>
</evidence>
<evidence type="ECO:0000256" key="9">
    <source>
        <dbReference type="ARBA" id="ARBA00022840"/>
    </source>
</evidence>
<evidence type="ECO:0000256" key="5">
    <source>
        <dbReference type="ARBA" id="ARBA00022741"/>
    </source>
</evidence>
<comment type="catalytic activity">
    <reaction evidence="1 11">
        <text>Endonucleolytic cleavage of DNA to give random double-stranded fragments with terminal 5'-phosphates, ATP is simultaneously hydrolyzed.</text>
        <dbReference type="EC" id="3.1.21.3"/>
    </reaction>
</comment>
<dbReference type="InterPro" id="IPR022625">
    <property type="entry name" value="TypeI_RM_Rsu_C"/>
</dbReference>
<evidence type="ECO:0000256" key="8">
    <source>
        <dbReference type="ARBA" id="ARBA00022801"/>
    </source>
</evidence>
<keyword evidence="10 11" id="KW-0238">DNA-binding</keyword>
<dbReference type="Pfam" id="PF18766">
    <property type="entry name" value="SWI2_SNF2"/>
    <property type="match status" value="1"/>
</dbReference>
<proteinExistence type="inferred from homology"/>
<evidence type="ECO:0000256" key="10">
    <source>
        <dbReference type="ARBA" id="ARBA00023125"/>
    </source>
</evidence>
<dbReference type="InterPro" id="IPR007409">
    <property type="entry name" value="Restrct_endonuc_type1_HsdR_N"/>
</dbReference>
<dbReference type="Pfam" id="PF22679">
    <property type="entry name" value="T1R_D3-like"/>
    <property type="match status" value="1"/>
</dbReference>
<evidence type="ECO:0000256" key="6">
    <source>
        <dbReference type="ARBA" id="ARBA00022747"/>
    </source>
</evidence>
<dbReference type="SMART" id="SM00487">
    <property type="entry name" value="DEXDc"/>
    <property type="match status" value="1"/>
</dbReference>
<dbReference type="EC" id="3.1.21.3" evidence="11"/>
<dbReference type="Proteomes" id="UP000003645">
    <property type="component" value="Chromosome"/>
</dbReference>
<evidence type="ECO:0000313" key="14">
    <source>
        <dbReference type="Proteomes" id="UP000003645"/>
    </source>
</evidence>
<dbReference type="InterPro" id="IPR014001">
    <property type="entry name" value="Helicase_ATP-bd"/>
</dbReference>
<evidence type="ECO:0000259" key="12">
    <source>
        <dbReference type="PROSITE" id="PS51192"/>
    </source>
</evidence>
<keyword evidence="14" id="KW-1185">Reference proteome</keyword>
<dbReference type="CDD" id="cd18800">
    <property type="entry name" value="SF2_C_EcoR124I-like"/>
    <property type="match status" value="1"/>
</dbReference>
<keyword evidence="6 11" id="KW-0680">Restriction system</keyword>
<comment type="similarity">
    <text evidence="2 11">Belongs to the HsdR family.</text>
</comment>
<dbReference type="STRING" id="1130798.LBLM1_03870"/>
<dbReference type="GO" id="GO:0005524">
    <property type="term" value="F:ATP binding"/>
    <property type="evidence" value="ECO:0007669"/>
    <property type="project" value="UniProtKB-KW"/>
</dbReference>
<evidence type="ECO:0000256" key="7">
    <source>
        <dbReference type="ARBA" id="ARBA00022759"/>
    </source>
</evidence>
<dbReference type="OrthoDB" id="9758243at2"/>
<evidence type="ECO:0000256" key="3">
    <source>
        <dbReference type="ARBA" id="ARBA00011296"/>
    </source>
</evidence>
<dbReference type="Gene3D" id="3.40.50.300">
    <property type="entry name" value="P-loop containing nucleotide triphosphate hydrolases"/>
    <property type="match status" value="2"/>
</dbReference>
<dbReference type="AlphaFoldDB" id="A0A0D4CK33"/>
<dbReference type="EMBL" id="CP011013">
    <property type="protein sequence ID" value="AJT50275.1"/>
    <property type="molecule type" value="Genomic_DNA"/>
</dbReference>
<dbReference type="InterPro" id="IPR027417">
    <property type="entry name" value="P-loop_NTPase"/>
</dbReference>
<sequence>MKSNNTEELAFEDELIEYLQHVGASRQWKYEEEIKTTNQLWANFRKILEQNNQDKLDGKPLSDTEFSQVKKQIESLDNPYKAGIFLYGVGGKSQVSVERDEDGKSVILTVFDQDQIGGGNTVYQMVNQIQRDPVISGKKPRRFDVTLLINGLPIIQIEEKRDSISTDKAFNQMKQYLSERQYSGIYSTLQIIVGMTRNEIRYMALPNDADHFNTDFAFEWQDEKTNRPIHDWQVFASKVLSIPMAHQLATNYMILDDTPYHQMIKVMRPYQVYATRRVMDKIKAHDFEVDDQRLGYIWHTTGSGKTISSFKAAWLASRQPNVDKVVFLVDRIALTNQTVAEYKAYDPENDSESSGGVVKETANVSDLSRKLKKKGNSVIVTSTQKMATLVRRREYTDQQHVVFIVDEAHRSTSGDMIKDIKKAFPHSAWVGYTGTPVFDDEITNGTKRKNATKVTTTRDIFGDPLHIYTIREAIADRNVLGFKVDFQTTLPKDSLENEYLPKYFKKVNPTWTDEHIKERIRNLTPSDMDDLIQPSVYDNNQEHVRLVVTDIFKYWSNRSNKGLYSAILTTHVGGGKASTPMAMMYYDEFQRQNKLRPADQRLKVAITFSQDTSNGENQYENNQGLSRAIKNYNAEFGTGFDDTTVKEYTEDVVNRLARNLGDDAINLDLVIVVDQLLTGFNAPMLNTLYVDRTLKGANLIQAYSRTNRVQDMEKKPFGRIVNYRWPQHAEDLMNKALTLYANRQSAAVQGELIDRPDGIVEKPYVELIDELAEVVKQIKNLTDNFDDVPKSENAQVELWHSMHRYNHLMVKIKQDDNYDEKHPEKLFGQVNMNSQDETALTGRIATKINKLINQRRGESDDEMPMPTLRMEHVNDVRVNYDYIEELLAQLANQLHDGDEAGAQKTHEQLQSYTNLIEDEKYAAQLVAFIKALFDRAVQGGTYPLQGKDAGKLLRSYAKGSESNDIEQFMQKWGLMNLNKDKITHLIQQHTLEHDDLDTKNELGDILNEAQKSYQTTAHDQEVRNLKRMKYRTHLRQAFNDFADSMKRKY</sequence>
<dbReference type="KEGG" id="lmu:LBLM1_03870"/>
<dbReference type="Pfam" id="PF12008">
    <property type="entry name" value="EcoR124_C"/>
    <property type="match status" value="1"/>
</dbReference>
<dbReference type="Gene3D" id="3.90.1570.50">
    <property type="match status" value="1"/>
</dbReference>
<evidence type="ECO:0000256" key="4">
    <source>
        <dbReference type="ARBA" id="ARBA00022722"/>
    </source>
</evidence>
<dbReference type="CDD" id="cd22332">
    <property type="entry name" value="HsdR_N"/>
    <property type="match status" value="1"/>
</dbReference>
<keyword evidence="4" id="KW-0540">Nuclease</keyword>
<keyword evidence="8 11" id="KW-0378">Hydrolase</keyword>
<dbReference type="InterPro" id="IPR051268">
    <property type="entry name" value="Type-I_R_enzyme_R_subunit"/>
</dbReference>
<protein>
    <recommendedName>
        <fullName evidence="11">Type I restriction enzyme endonuclease subunit</fullName>
        <shortName evidence="11">R protein</shortName>
        <ecNumber evidence="11">3.1.21.3</ecNumber>
    </recommendedName>
    <alternativeName>
        <fullName evidence="11">Type-1 restriction enzyme R protein</fullName>
    </alternativeName>
</protein>
<dbReference type="Pfam" id="PF04313">
    <property type="entry name" value="HSDR_N"/>
    <property type="match status" value="1"/>
</dbReference>
<keyword evidence="9 11" id="KW-0067">ATP-binding</keyword>
<dbReference type="GO" id="GO:0009035">
    <property type="term" value="F:type I site-specific deoxyribonuclease activity"/>
    <property type="evidence" value="ECO:0007669"/>
    <property type="project" value="UniProtKB-EC"/>
</dbReference>
<comment type="subunit">
    <text evidence="3 11">The type I restriction/modification system is composed of three polypeptides R, M and S.</text>
</comment>
<dbReference type="GO" id="GO:0004386">
    <property type="term" value="F:helicase activity"/>
    <property type="evidence" value="ECO:0007669"/>
    <property type="project" value="UniProtKB-KW"/>
</dbReference>
<dbReference type="InterPro" id="IPR040980">
    <property type="entry name" value="SWI2_SNF2"/>
</dbReference>
<dbReference type="PANTHER" id="PTHR30195">
    <property type="entry name" value="TYPE I SITE-SPECIFIC DEOXYRIBONUCLEASE PROTEIN SUBUNIT M AND R"/>
    <property type="match status" value="1"/>
</dbReference>
<dbReference type="GO" id="GO:0009307">
    <property type="term" value="P:DNA restriction-modification system"/>
    <property type="evidence" value="ECO:0007669"/>
    <property type="project" value="UniProtKB-KW"/>
</dbReference>
<dbReference type="InterPro" id="IPR055180">
    <property type="entry name" value="HsdR_RecA-like_helicase_dom_2"/>
</dbReference>
<dbReference type="REBASE" id="52108">
    <property type="entry name" value="LmuLM1ORF16140P"/>
</dbReference>
<dbReference type="SUPFAM" id="SSF52540">
    <property type="entry name" value="P-loop containing nucleoside triphosphate hydrolases"/>
    <property type="match status" value="1"/>
</dbReference>
<reference evidence="13 14" key="1">
    <citation type="journal article" date="2012" name="J. Bacteriol.">
        <title>Genome sequence of Lactobacillus mucosae LM1, isolated from piglet feces.</title>
        <authorList>
            <person name="Lee J.H."/>
            <person name="Valeriano V.D."/>
            <person name="Shin Y.R."/>
            <person name="Chae J.P."/>
            <person name="Kim G.B."/>
            <person name="Ham J.S."/>
            <person name="Chun J."/>
            <person name="Kang D.K."/>
        </authorList>
    </citation>
    <scope>NUCLEOTIDE SEQUENCE [LARGE SCALE GENOMIC DNA]</scope>
    <source>
        <strain evidence="13 14">LM1</strain>
    </source>
</reference>
<evidence type="ECO:0000256" key="11">
    <source>
        <dbReference type="RuleBase" id="RU364115"/>
    </source>
</evidence>
<dbReference type="PROSITE" id="PS51192">
    <property type="entry name" value="HELICASE_ATP_BIND_1"/>
    <property type="match status" value="1"/>
</dbReference>
<accession>A0A0D4CK33</accession>
<dbReference type="InterPro" id="IPR004473">
    <property type="entry name" value="Restrct_endonuc_typeI_HsdR"/>
</dbReference>
<gene>
    <name evidence="13" type="ORF">LBLM1_03870</name>
</gene>
<dbReference type="NCBIfam" id="TIGR00348">
    <property type="entry name" value="hsdR"/>
    <property type="match status" value="1"/>
</dbReference>
<dbReference type="HOGENOM" id="CLU_004848_2_1_9"/>
<evidence type="ECO:0000313" key="13">
    <source>
        <dbReference type="EMBL" id="AJT50275.1"/>
    </source>
</evidence>
<dbReference type="PANTHER" id="PTHR30195:SF16">
    <property type="entry name" value="TYPE I RESTRICTION ENZYME ENDONUCLEASE SUBUNIT"/>
    <property type="match status" value="1"/>
</dbReference>
<organism evidence="13 14">
    <name type="scientific">Limosilactobacillus mucosae LM1</name>
    <dbReference type="NCBI Taxonomy" id="1130798"/>
    <lineage>
        <taxon>Bacteria</taxon>
        <taxon>Bacillati</taxon>
        <taxon>Bacillota</taxon>
        <taxon>Bacilli</taxon>
        <taxon>Lactobacillales</taxon>
        <taxon>Lactobacillaceae</taxon>
        <taxon>Limosilactobacillus</taxon>
    </lineage>
</organism>
<comment type="function">
    <text evidence="11">Subunit R is required for both nuclease and ATPase activities, but not for modification.</text>
</comment>
<dbReference type="RefSeq" id="WP_006500732.1">
    <property type="nucleotide sequence ID" value="NZ_CP011013.1"/>
</dbReference>
<evidence type="ECO:0000256" key="2">
    <source>
        <dbReference type="ARBA" id="ARBA00008598"/>
    </source>
</evidence>
<keyword evidence="13" id="KW-0347">Helicase</keyword>
<feature type="domain" description="Helicase ATP-binding" evidence="12">
    <location>
        <begin position="286"/>
        <end position="454"/>
    </location>
</feature>